<dbReference type="KEGG" id="rfo:REIFOR_02803"/>
<evidence type="ECO:0000313" key="3">
    <source>
        <dbReference type="Proteomes" id="UP000229757"/>
    </source>
</evidence>
<keyword evidence="3" id="KW-1185">Reference proteome</keyword>
<feature type="compositionally biased region" description="Polar residues" evidence="1">
    <location>
        <begin position="89"/>
        <end position="99"/>
    </location>
</feature>
<protein>
    <submittedName>
        <fullName evidence="2">Uncharacterized protein</fullName>
    </submittedName>
</protein>
<accession>A0A2K8KYC2</accession>
<dbReference type="EMBL" id="CP011797">
    <property type="protein sequence ID" value="ATX77924.1"/>
    <property type="molecule type" value="Genomic_DNA"/>
</dbReference>
<feature type="region of interest" description="Disordered" evidence="1">
    <location>
        <begin position="87"/>
        <end position="110"/>
    </location>
</feature>
<reference evidence="2 3" key="1">
    <citation type="journal article" date="2017" name="Environ. Microbiol.">
        <title>Genomic and physiological analyses of 'Reinekea forsetii' reveal a versatile opportunistic lifestyle during spring algae blooms.</title>
        <authorList>
            <person name="Avci B."/>
            <person name="Hahnke R.L."/>
            <person name="Chafee M."/>
            <person name="Fischer T."/>
            <person name="Gruber-Vodicka H."/>
            <person name="Tegetmeyer H.E."/>
            <person name="Harder J."/>
            <person name="Fuchs B.M."/>
            <person name="Amann R.I."/>
            <person name="Teeling H."/>
        </authorList>
    </citation>
    <scope>NUCLEOTIDE SEQUENCE [LARGE SCALE GENOMIC DNA]</scope>
    <source>
        <strain evidence="2 3">Hel1_31_D35</strain>
    </source>
</reference>
<organism evidence="2 3">
    <name type="scientific">Reinekea forsetii</name>
    <dbReference type="NCBI Taxonomy" id="1336806"/>
    <lineage>
        <taxon>Bacteria</taxon>
        <taxon>Pseudomonadati</taxon>
        <taxon>Pseudomonadota</taxon>
        <taxon>Gammaproteobacteria</taxon>
        <taxon>Oceanospirillales</taxon>
        <taxon>Saccharospirillaceae</taxon>
        <taxon>Reinekea</taxon>
    </lineage>
</organism>
<evidence type="ECO:0000256" key="1">
    <source>
        <dbReference type="SAM" id="MobiDB-lite"/>
    </source>
</evidence>
<dbReference type="Proteomes" id="UP000229757">
    <property type="component" value="Chromosome"/>
</dbReference>
<sequence length="110" mass="12012">MAGDISKQMLKLNNQLDKIIDKQNELTEPDVQQALAIELITALKWDEAAKLCSEQGKEEAKRTRLAEDEALVREELETLRDELVGVSTGAVTESNTVSQADGPDSADGND</sequence>
<gene>
    <name evidence="2" type="ORF">REIFOR_02803</name>
</gene>
<name>A0A2K8KYC2_9GAMM</name>
<dbReference type="AlphaFoldDB" id="A0A2K8KYC2"/>
<evidence type="ECO:0000313" key="2">
    <source>
        <dbReference type="EMBL" id="ATX77924.1"/>
    </source>
</evidence>
<proteinExistence type="predicted"/>